<proteinExistence type="predicted"/>
<protein>
    <recommendedName>
        <fullName evidence="3">DUF4221 domain-containing protein</fullName>
    </recommendedName>
</protein>
<accession>A0ABQ3BUR8</accession>
<dbReference type="RefSeq" id="WP_027884532.1">
    <property type="nucleotide sequence ID" value="NZ_BMWY01000005.1"/>
</dbReference>
<dbReference type="GeneID" id="94369648"/>
<dbReference type="EMBL" id="BMWY01000005">
    <property type="protein sequence ID" value="GGZ58291.1"/>
    <property type="molecule type" value="Genomic_DNA"/>
</dbReference>
<evidence type="ECO:0000313" key="2">
    <source>
        <dbReference type="Proteomes" id="UP000615593"/>
    </source>
</evidence>
<keyword evidence="2" id="KW-1185">Reference proteome</keyword>
<dbReference type="PROSITE" id="PS51257">
    <property type="entry name" value="PROKAR_LIPOPROTEIN"/>
    <property type="match status" value="1"/>
</dbReference>
<comment type="caution">
    <text evidence="1">The sequence shown here is derived from an EMBL/GenBank/DDBJ whole genome shotgun (WGS) entry which is preliminary data.</text>
</comment>
<evidence type="ECO:0000313" key="1">
    <source>
        <dbReference type="EMBL" id="GGZ58291.1"/>
    </source>
</evidence>
<name>A0ABQ3BUR8_9FLAO</name>
<sequence>MKKSLLGFILVLSALSCVEDEKTSTTFPLEIDREIKTTKTLENPLVDLTNVETQVFDLGLVTDSLLKGKDGTLIYFERDRFEVDATTPLTLELEEYYQFKDLVTHQLSTETVDGKLLSSSGVIYLEVTDGTQEISLKENATLPVTFPDHRIHNNDIYYGARNEEGIMQWKKDTSLVDTTVLNYQYSRMYGVDQYMSIKVPRDSLDYYLEMNESFNVYDIADNKNSNSTSNYQPIIDPAKINLQQLDWINVDRVVAPDGFKDVLLANEKLADYFTIYVLYEDLDSFITYPYYEAKDEISLAQLLIKGKTQLLLVQLTADQEIYSQQITLGERNRYLIGMKKTSLEALNTFLDGISARDSSENPAVER</sequence>
<reference evidence="2" key="1">
    <citation type="journal article" date="2019" name="Int. J. Syst. Evol. Microbiol.">
        <title>The Global Catalogue of Microorganisms (GCM) 10K type strain sequencing project: providing services to taxonomists for standard genome sequencing and annotation.</title>
        <authorList>
            <consortium name="The Broad Institute Genomics Platform"/>
            <consortium name="The Broad Institute Genome Sequencing Center for Infectious Disease"/>
            <person name="Wu L."/>
            <person name="Ma J."/>
        </authorList>
    </citation>
    <scope>NUCLEOTIDE SEQUENCE [LARGE SCALE GENOMIC DNA]</scope>
    <source>
        <strain evidence="2">KCTC 12708</strain>
    </source>
</reference>
<dbReference type="Proteomes" id="UP000615593">
    <property type="component" value="Unassembled WGS sequence"/>
</dbReference>
<evidence type="ECO:0008006" key="3">
    <source>
        <dbReference type="Google" id="ProtNLM"/>
    </source>
</evidence>
<gene>
    <name evidence="1" type="ORF">GCM10008088_19820</name>
</gene>
<organism evidence="1 2">
    <name type="scientific">Mesonia mobilis</name>
    <dbReference type="NCBI Taxonomy" id="369791"/>
    <lineage>
        <taxon>Bacteria</taxon>
        <taxon>Pseudomonadati</taxon>
        <taxon>Bacteroidota</taxon>
        <taxon>Flavobacteriia</taxon>
        <taxon>Flavobacteriales</taxon>
        <taxon>Flavobacteriaceae</taxon>
        <taxon>Mesonia</taxon>
    </lineage>
</organism>